<dbReference type="AlphaFoldDB" id="A0A0M0GK96"/>
<evidence type="ECO:0000313" key="2">
    <source>
        <dbReference type="EMBL" id="KON90274.1"/>
    </source>
</evidence>
<gene>
    <name evidence="2" type="ORF">AF332_11985</name>
</gene>
<protein>
    <recommendedName>
        <fullName evidence="1">Glutaredoxin domain-containing protein</fullName>
    </recommendedName>
</protein>
<evidence type="ECO:0000313" key="3">
    <source>
        <dbReference type="Proteomes" id="UP000037109"/>
    </source>
</evidence>
<accession>A0A0M0GK96</accession>
<proteinExistence type="predicted"/>
<dbReference type="InterPro" id="IPR002109">
    <property type="entry name" value="Glutaredoxin"/>
</dbReference>
<dbReference type="STRING" id="1459.AF332_11985"/>
<comment type="caution">
    <text evidence="2">The sequence shown here is derived from an EMBL/GenBank/DDBJ whole genome shotgun (WGS) entry which is preliminary data.</text>
</comment>
<dbReference type="PATRIC" id="fig|1459.3.peg.2585"/>
<name>A0A0M0GK96_SPOGL</name>
<dbReference type="SUPFAM" id="SSF52833">
    <property type="entry name" value="Thioredoxin-like"/>
    <property type="match status" value="1"/>
</dbReference>
<dbReference type="Pfam" id="PF00462">
    <property type="entry name" value="Glutaredoxin"/>
    <property type="match status" value="1"/>
</dbReference>
<dbReference type="EMBL" id="LGUF01000007">
    <property type="protein sequence ID" value="KON90274.1"/>
    <property type="molecule type" value="Genomic_DNA"/>
</dbReference>
<organism evidence="2 3">
    <name type="scientific">Sporosarcina globispora</name>
    <name type="common">Bacillus globisporus</name>
    <dbReference type="NCBI Taxonomy" id="1459"/>
    <lineage>
        <taxon>Bacteria</taxon>
        <taxon>Bacillati</taxon>
        <taxon>Bacillota</taxon>
        <taxon>Bacilli</taxon>
        <taxon>Bacillales</taxon>
        <taxon>Caryophanaceae</taxon>
        <taxon>Sporosarcina</taxon>
    </lineage>
</organism>
<dbReference type="Proteomes" id="UP000037109">
    <property type="component" value="Unassembled WGS sequence"/>
</dbReference>
<keyword evidence="3" id="KW-1185">Reference proteome</keyword>
<dbReference type="CDD" id="cd02976">
    <property type="entry name" value="NrdH"/>
    <property type="match status" value="1"/>
</dbReference>
<sequence length="73" mass="8459">MKMYTKTVCPKCMVAKSFFDNNDILYEAINLDQNESARDELVSKGFMAAPIVEFEGKYYTNMNEFQELVDQLS</sequence>
<dbReference type="InterPro" id="IPR036249">
    <property type="entry name" value="Thioredoxin-like_sf"/>
</dbReference>
<reference evidence="3" key="1">
    <citation type="submission" date="2015-07" db="EMBL/GenBank/DDBJ databases">
        <title>Fjat-10036 dsm4.</title>
        <authorList>
            <person name="Liu B."/>
            <person name="Wang J."/>
            <person name="Zhu Y."/>
            <person name="Liu G."/>
            <person name="Chen Q."/>
            <person name="Chen Z."/>
            <person name="Lan J."/>
            <person name="Che J."/>
            <person name="Ge C."/>
            <person name="Shi H."/>
            <person name="Pan Z."/>
            <person name="Liu X."/>
        </authorList>
    </citation>
    <scope>NUCLEOTIDE SEQUENCE [LARGE SCALE GENOMIC DNA]</scope>
    <source>
        <strain evidence="3">DSM 4</strain>
    </source>
</reference>
<feature type="domain" description="Glutaredoxin" evidence="1">
    <location>
        <begin position="2"/>
        <end position="58"/>
    </location>
</feature>
<dbReference type="PROSITE" id="PS51354">
    <property type="entry name" value="GLUTAREDOXIN_2"/>
    <property type="match status" value="1"/>
</dbReference>
<dbReference type="Gene3D" id="3.40.30.10">
    <property type="entry name" value="Glutaredoxin"/>
    <property type="match status" value="1"/>
</dbReference>
<evidence type="ECO:0000259" key="1">
    <source>
        <dbReference type="Pfam" id="PF00462"/>
    </source>
</evidence>